<gene>
    <name evidence="2" type="ORF">EIZ62_25745</name>
</gene>
<dbReference type="KEGG" id="sfic:EIZ62_25745"/>
<evidence type="ECO:0000256" key="1">
    <source>
        <dbReference type="SAM" id="MobiDB-lite"/>
    </source>
</evidence>
<dbReference type="RefSeq" id="WP_156695020.1">
    <property type="nucleotide sequence ID" value="NZ_CP034279.1"/>
</dbReference>
<reference evidence="2 3" key="1">
    <citation type="submission" date="2018-12" db="EMBL/GenBank/DDBJ databases">
        <title>Complete genome sequence of Streptomyces ficellus NRRL8067, the producer of ficellomycin, feldamycin and nojirimycin.</title>
        <authorList>
            <person name="Zhang H."/>
            <person name="Yue R."/>
            <person name="Liu Y."/>
            <person name="Li M."/>
            <person name="Mu H."/>
            <person name="Zhang J."/>
        </authorList>
    </citation>
    <scope>NUCLEOTIDE SEQUENCE [LARGE SCALE GENOMIC DNA]</scope>
    <source>
        <strain evidence="2 3">NRRL 8067</strain>
    </source>
</reference>
<keyword evidence="3" id="KW-1185">Reference proteome</keyword>
<dbReference type="PROSITE" id="PS51257">
    <property type="entry name" value="PROKAR_LIPOPROTEIN"/>
    <property type="match status" value="1"/>
</dbReference>
<accession>A0A6I6FTX3</accession>
<dbReference type="AlphaFoldDB" id="A0A6I6FTX3"/>
<dbReference type="OrthoDB" id="4224060at2"/>
<evidence type="ECO:0000313" key="2">
    <source>
        <dbReference type="EMBL" id="QGV81268.1"/>
    </source>
</evidence>
<name>A0A6I6FTX3_9ACTN</name>
<proteinExistence type="predicted"/>
<dbReference type="EMBL" id="CP034279">
    <property type="protein sequence ID" value="QGV81268.1"/>
    <property type="molecule type" value="Genomic_DNA"/>
</dbReference>
<feature type="region of interest" description="Disordered" evidence="1">
    <location>
        <begin position="25"/>
        <end position="89"/>
    </location>
</feature>
<feature type="compositionally biased region" description="Low complexity" evidence="1">
    <location>
        <begin position="25"/>
        <end position="45"/>
    </location>
</feature>
<feature type="compositionally biased region" description="Basic and acidic residues" evidence="1">
    <location>
        <begin position="48"/>
        <end position="61"/>
    </location>
</feature>
<feature type="compositionally biased region" description="Low complexity" evidence="1">
    <location>
        <begin position="72"/>
        <end position="83"/>
    </location>
</feature>
<dbReference type="Proteomes" id="UP000422572">
    <property type="component" value="Chromosome"/>
</dbReference>
<protein>
    <submittedName>
        <fullName evidence="2">Uncharacterized protein</fullName>
    </submittedName>
</protein>
<sequence>MRRLLLPVAAVGLLLLTGCGTERVSAGSSAGASSAGASSAGSPSPDRSAQREAALAEHAERFPGVGERCADARPSPSAPSAVATEPYDPERAKYAENNAFKQELPMRPDAECRGRAHAGRIAEGLAGVRDGQGLRAALERLGYPADHVEVYGTGADVRFSVMVPGVGPCVSGLLGPPTSAEAHGPYMEGGCVKPRGGH</sequence>
<evidence type="ECO:0000313" key="3">
    <source>
        <dbReference type="Proteomes" id="UP000422572"/>
    </source>
</evidence>
<organism evidence="2 3">
    <name type="scientific">Streptomyces ficellus</name>
    <dbReference type="NCBI Taxonomy" id="1977088"/>
    <lineage>
        <taxon>Bacteria</taxon>
        <taxon>Bacillati</taxon>
        <taxon>Actinomycetota</taxon>
        <taxon>Actinomycetes</taxon>
        <taxon>Kitasatosporales</taxon>
        <taxon>Streptomycetaceae</taxon>
        <taxon>Streptomyces</taxon>
    </lineage>
</organism>